<keyword evidence="3" id="KW-1185">Reference proteome</keyword>
<reference evidence="2" key="1">
    <citation type="submission" date="2022-04" db="EMBL/GenBank/DDBJ databases">
        <title>A functionally conserved STORR gene fusion in Papaver species that diverged 16.8 million years ago.</title>
        <authorList>
            <person name="Catania T."/>
        </authorList>
    </citation>
    <scope>NUCLEOTIDE SEQUENCE</scope>
    <source>
        <strain evidence="2">S-188037</strain>
    </source>
</reference>
<dbReference type="Proteomes" id="UP001202328">
    <property type="component" value="Unassembled WGS sequence"/>
</dbReference>
<evidence type="ECO:0000313" key="3">
    <source>
        <dbReference type="Proteomes" id="UP001202328"/>
    </source>
</evidence>
<comment type="caution">
    <text evidence="2">The sequence shown here is derived from an EMBL/GenBank/DDBJ whole genome shotgun (WGS) entry which is preliminary data.</text>
</comment>
<gene>
    <name evidence="2" type="ORF">MKW98_013512</name>
</gene>
<proteinExistence type="predicted"/>
<feature type="region of interest" description="Disordered" evidence="1">
    <location>
        <begin position="1"/>
        <end position="90"/>
    </location>
</feature>
<feature type="compositionally biased region" description="Basic and acidic residues" evidence="1">
    <location>
        <begin position="74"/>
        <end position="85"/>
    </location>
</feature>
<dbReference type="EMBL" id="JAJJMB010008589">
    <property type="protein sequence ID" value="KAI3922978.1"/>
    <property type="molecule type" value="Genomic_DNA"/>
</dbReference>
<dbReference type="AlphaFoldDB" id="A0AAD4SV75"/>
<feature type="compositionally biased region" description="Acidic residues" evidence="1">
    <location>
        <begin position="8"/>
        <end position="24"/>
    </location>
</feature>
<name>A0AAD4SV75_9MAGN</name>
<organism evidence="2 3">
    <name type="scientific">Papaver atlanticum</name>
    <dbReference type="NCBI Taxonomy" id="357466"/>
    <lineage>
        <taxon>Eukaryota</taxon>
        <taxon>Viridiplantae</taxon>
        <taxon>Streptophyta</taxon>
        <taxon>Embryophyta</taxon>
        <taxon>Tracheophyta</taxon>
        <taxon>Spermatophyta</taxon>
        <taxon>Magnoliopsida</taxon>
        <taxon>Ranunculales</taxon>
        <taxon>Papaveraceae</taxon>
        <taxon>Papaveroideae</taxon>
        <taxon>Papaver</taxon>
    </lineage>
</organism>
<evidence type="ECO:0000313" key="2">
    <source>
        <dbReference type="EMBL" id="KAI3922978.1"/>
    </source>
</evidence>
<accession>A0AAD4SV75</accession>
<protein>
    <submittedName>
        <fullName evidence="2">Uncharacterized protein</fullName>
    </submittedName>
</protein>
<evidence type="ECO:0000256" key="1">
    <source>
        <dbReference type="SAM" id="MobiDB-lite"/>
    </source>
</evidence>
<sequence length="114" mass="13119">MSLIPDLADWESMESDEEKSDEDNEILKKRYNFFTTDDEGDPKEKLEEPMEEDKLEPNETTNGDASEEVMSTEMEQKKEKRKSEVDGVELQQNDGIENAIEAKKKKKSVSISEV</sequence>